<evidence type="ECO:0000313" key="2">
    <source>
        <dbReference type="Proteomes" id="UP000029859"/>
    </source>
</evidence>
<dbReference type="GeneID" id="69200819"/>
<reference evidence="1 2" key="1">
    <citation type="submission" date="2014-09" db="EMBL/GenBank/DDBJ databases">
        <title>Draft genome sequence of an obligately methylotrophic methanogen, Methanococcoides methylutens, isolated from marine sediment.</title>
        <authorList>
            <person name="Guan Y."/>
            <person name="Ngugi D.K."/>
            <person name="Blom J."/>
            <person name="Ali S."/>
            <person name="Ferry J.G."/>
            <person name="Stingl U."/>
        </authorList>
    </citation>
    <scope>NUCLEOTIDE SEQUENCE [LARGE SCALE GENOMIC DNA]</scope>
    <source>
        <strain evidence="1 2">DSM 2657</strain>
    </source>
</reference>
<organism evidence="1 2">
    <name type="scientific">Methanococcoides methylutens</name>
    <dbReference type="NCBI Taxonomy" id="2226"/>
    <lineage>
        <taxon>Archaea</taxon>
        <taxon>Methanobacteriati</taxon>
        <taxon>Methanobacteriota</taxon>
        <taxon>Stenosarchaea group</taxon>
        <taxon>Methanomicrobia</taxon>
        <taxon>Methanosarcinales</taxon>
        <taxon>Methanosarcinaceae</taxon>
        <taxon>Methanococcoides</taxon>
    </lineage>
</organism>
<accession>A0A099SZD3</accession>
<dbReference type="InterPro" id="IPR005651">
    <property type="entry name" value="Trm112-like"/>
</dbReference>
<dbReference type="PANTHER" id="PTHR33505:SF4">
    <property type="entry name" value="PROTEIN PREY, MITOCHONDRIAL"/>
    <property type="match status" value="1"/>
</dbReference>
<comment type="caution">
    <text evidence="1">The sequence shown here is derived from an EMBL/GenBank/DDBJ whole genome shotgun (WGS) entry which is preliminary data.</text>
</comment>
<dbReference type="EMBL" id="JRHO01000014">
    <property type="protein sequence ID" value="KGK98039.1"/>
    <property type="molecule type" value="Genomic_DNA"/>
</dbReference>
<keyword evidence="2" id="KW-1185">Reference proteome</keyword>
<dbReference type="SUPFAM" id="SSF158997">
    <property type="entry name" value="Trm112p-like"/>
    <property type="match status" value="1"/>
</dbReference>
<dbReference type="OrthoDB" id="6467at2157"/>
<dbReference type="Proteomes" id="UP000029859">
    <property type="component" value="Unassembled WGS sequence"/>
</dbReference>
<gene>
    <name evidence="1" type="ORF">LI82_09870</name>
</gene>
<dbReference type="PANTHER" id="PTHR33505">
    <property type="entry name" value="ZGC:162634"/>
    <property type="match status" value="1"/>
</dbReference>
<evidence type="ECO:0000313" key="1">
    <source>
        <dbReference type="EMBL" id="KGK98039.1"/>
    </source>
</evidence>
<dbReference type="Pfam" id="PF03966">
    <property type="entry name" value="Trm112p"/>
    <property type="match status" value="1"/>
</dbReference>
<protein>
    <recommendedName>
        <fullName evidence="3">Trm112 family protein</fullName>
    </recommendedName>
</protein>
<proteinExistence type="predicted"/>
<sequence>MKKDLMDILACPICKGDLVLNISKEDEKEIISGTLYCSKCNEYFPIEDGIPNMLPPELRE</sequence>
<dbReference type="RefSeq" id="WP_048195261.1">
    <property type="nucleotide sequence ID" value="NZ_CAAGSM010000001.1"/>
</dbReference>
<evidence type="ECO:0008006" key="3">
    <source>
        <dbReference type="Google" id="ProtNLM"/>
    </source>
</evidence>
<dbReference type="AlphaFoldDB" id="A0A099SZD3"/>
<dbReference type="Gene3D" id="2.20.25.10">
    <property type="match status" value="1"/>
</dbReference>
<dbReference type="NCBIfam" id="NF038101">
    <property type="entry name" value="Trm112_arch"/>
    <property type="match status" value="1"/>
</dbReference>
<name>A0A099SZD3_METMT</name>